<dbReference type="AlphaFoldDB" id="A0A2Z6R3D8"/>
<proteinExistence type="predicted"/>
<evidence type="ECO:0000313" key="3">
    <source>
        <dbReference type="EMBL" id="GES94476.1"/>
    </source>
</evidence>
<dbReference type="Proteomes" id="UP000615446">
    <property type="component" value="Unassembled WGS sequence"/>
</dbReference>
<evidence type="ECO:0000256" key="1">
    <source>
        <dbReference type="SAM" id="MobiDB-lite"/>
    </source>
</evidence>
<feature type="region of interest" description="Disordered" evidence="1">
    <location>
        <begin position="121"/>
        <end position="206"/>
    </location>
</feature>
<feature type="compositionally biased region" description="Low complexity" evidence="1">
    <location>
        <begin position="171"/>
        <end position="181"/>
    </location>
</feature>
<sequence length="206" mass="23602">MNELFRGYINSDMWMAPINGIPVQWFLTSWTLPERKEREKFQAVLYEPPESMTSASLALPNNGQFLDSLKVKMFKEIKTPDRKRKIVLYFESWNKLKDCTNNKQFWDGKEVSWCRHTSSAYYPSKKHNRSKSQSAKAPKKTTNKNKASNNHSGPRAATGANRIPINHSRSGKSSKNESNTKSSHDKSKSNTKFKHKKKGDSSSNAQ</sequence>
<reference evidence="2 4" key="1">
    <citation type="submission" date="2017-11" db="EMBL/GenBank/DDBJ databases">
        <title>The genome of Rhizophagus clarus HR1 reveals common genetic basis of auxotrophy among arbuscular mycorrhizal fungi.</title>
        <authorList>
            <person name="Kobayashi Y."/>
        </authorList>
    </citation>
    <scope>NUCLEOTIDE SEQUENCE [LARGE SCALE GENOMIC DNA]</scope>
    <source>
        <strain evidence="2 4">HR1</strain>
    </source>
</reference>
<accession>A0A2Z6R3D8</accession>
<dbReference type="OrthoDB" id="2475735at2759"/>
<gene>
    <name evidence="3" type="ORF">RCL2_002120800</name>
    <name evidence="2" type="ORF">RclHR1_18780003</name>
</gene>
<name>A0A2Z6R3D8_9GLOM</name>
<keyword evidence="4" id="KW-1185">Reference proteome</keyword>
<dbReference type="Proteomes" id="UP000247702">
    <property type="component" value="Unassembled WGS sequence"/>
</dbReference>
<feature type="compositionally biased region" description="Basic residues" evidence="1">
    <location>
        <begin position="189"/>
        <end position="198"/>
    </location>
</feature>
<protein>
    <submittedName>
        <fullName evidence="2">Uncharacterized protein</fullName>
    </submittedName>
</protein>
<dbReference type="EMBL" id="BLAL01000236">
    <property type="protein sequence ID" value="GES94476.1"/>
    <property type="molecule type" value="Genomic_DNA"/>
</dbReference>
<dbReference type="EMBL" id="BEXD01000977">
    <property type="protein sequence ID" value="GBB91461.1"/>
    <property type="molecule type" value="Genomic_DNA"/>
</dbReference>
<evidence type="ECO:0000313" key="4">
    <source>
        <dbReference type="Proteomes" id="UP000247702"/>
    </source>
</evidence>
<reference evidence="3" key="2">
    <citation type="submission" date="2019-10" db="EMBL/GenBank/DDBJ databases">
        <title>Conservation and host-specific expression of non-tandemly repeated heterogenous ribosome RNA gene in arbuscular mycorrhizal fungi.</title>
        <authorList>
            <person name="Maeda T."/>
            <person name="Kobayashi Y."/>
            <person name="Nakagawa T."/>
            <person name="Ezawa T."/>
            <person name="Yamaguchi K."/>
            <person name="Bino T."/>
            <person name="Nishimoto Y."/>
            <person name="Shigenobu S."/>
            <person name="Kawaguchi M."/>
        </authorList>
    </citation>
    <scope>NUCLEOTIDE SEQUENCE</scope>
    <source>
        <strain evidence="3">HR1</strain>
    </source>
</reference>
<evidence type="ECO:0000313" key="2">
    <source>
        <dbReference type="EMBL" id="GBB91461.1"/>
    </source>
</evidence>
<organism evidence="2 4">
    <name type="scientific">Rhizophagus clarus</name>
    <dbReference type="NCBI Taxonomy" id="94130"/>
    <lineage>
        <taxon>Eukaryota</taxon>
        <taxon>Fungi</taxon>
        <taxon>Fungi incertae sedis</taxon>
        <taxon>Mucoromycota</taxon>
        <taxon>Glomeromycotina</taxon>
        <taxon>Glomeromycetes</taxon>
        <taxon>Glomerales</taxon>
        <taxon>Glomeraceae</taxon>
        <taxon>Rhizophagus</taxon>
    </lineage>
</organism>
<comment type="caution">
    <text evidence="2">The sequence shown here is derived from an EMBL/GenBank/DDBJ whole genome shotgun (WGS) entry which is preliminary data.</text>
</comment>